<accession>A0A4D6LEK0</accession>
<dbReference type="Proteomes" id="UP000501690">
    <property type="component" value="Linkage Group LG3"/>
</dbReference>
<evidence type="ECO:0000256" key="1">
    <source>
        <dbReference type="SAM" id="MobiDB-lite"/>
    </source>
</evidence>
<sequence>MQTNTSNDLVQPTTSDVRNEEVHYDDNGRVIIRPLGKGWMPNHYPTEVIGTIIRRQFRGLYHPYEAVPKHMQHIWWDEFKVCIHHVFNQV</sequence>
<feature type="compositionally biased region" description="Polar residues" evidence="1">
    <location>
        <begin position="1"/>
        <end position="16"/>
    </location>
</feature>
<name>A0A4D6LEK0_VIGUN</name>
<gene>
    <name evidence="2" type="ORF">DEO72_LG3g1570</name>
</gene>
<keyword evidence="3" id="KW-1185">Reference proteome</keyword>
<protein>
    <submittedName>
        <fullName evidence="2">Uncharacterized protein</fullName>
    </submittedName>
</protein>
<dbReference type="AlphaFoldDB" id="A0A4D6LEK0"/>
<organism evidence="2 3">
    <name type="scientific">Vigna unguiculata</name>
    <name type="common">Cowpea</name>
    <dbReference type="NCBI Taxonomy" id="3917"/>
    <lineage>
        <taxon>Eukaryota</taxon>
        <taxon>Viridiplantae</taxon>
        <taxon>Streptophyta</taxon>
        <taxon>Embryophyta</taxon>
        <taxon>Tracheophyta</taxon>
        <taxon>Spermatophyta</taxon>
        <taxon>Magnoliopsida</taxon>
        <taxon>eudicotyledons</taxon>
        <taxon>Gunneridae</taxon>
        <taxon>Pentapetalae</taxon>
        <taxon>rosids</taxon>
        <taxon>fabids</taxon>
        <taxon>Fabales</taxon>
        <taxon>Fabaceae</taxon>
        <taxon>Papilionoideae</taxon>
        <taxon>50 kb inversion clade</taxon>
        <taxon>NPAAA clade</taxon>
        <taxon>indigoferoid/millettioid clade</taxon>
        <taxon>Phaseoleae</taxon>
        <taxon>Vigna</taxon>
    </lineage>
</organism>
<dbReference type="EMBL" id="CP039347">
    <property type="protein sequence ID" value="QCD87039.1"/>
    <property type="molecule type" value="Genomic_DNA"/>
</dbReference>
<proteinExistence type="predicted"/>
<evidence type="ECO:0000313" key="2">
    <source>
        <dbReference type="EMBL" id="QCD87039.1"/>
    </source>
</evidence>
<evidence type="ECO:0000313" key="3">
    <source>
        <dbReference type="Proteomes" id="UP000501690"/>
    </source>
</evidence>
<reference evidence="2 3" key="1">
    <citation type="submission" date="2019-04" db="EMBL/GenBank/DDBJ databases">
        <title>An improved genome assembly and genetic linkage map for asparagus bean, Vigna unguiculata ssp. sesquipedialis.</title>
        <authorList>
            <person name="Xia Q."/>
            <person name="Zhang R."/>
            <person name="Dong Y."/>
        </authorList>
    </citation>
    <scope>NUCLEOTIDE SEQUENCE [LARGE SCALE GENOMIC DNA]</scope>
    <source>
        <tissue evidence="2">Leaf</tissue>
    </source>
</reference>
<feature type="region of interest" description="Disordered" evidence="1">
    <location>
        <begin position="1"/>
        <end position="20"/>
    </location>
</feature>